<evidence type="ECO:0000256" key="15">
    <source>
        <dbReference type="HAMAP-Rule" id="MF_03140"/>
    </source>
</evidence>
<keyword evidence="7 15" id="KW-0227">DNA damage</keyword>
<dbReference type="CDD" id="cd09867">
    <property type="entry name" value="PIN_FEN1"/>
    <property type="match status" value="1"/>
</dbReference>
<dbReference type="SMART" id="SM00279">
    <property type="entry name" value="HhH2"/>
    <property type="match status" value="1"/>
</dbReference>
<evidence type="ECO:0000256" key="16">
    <source>
        <dbReference type="SAM" id="MobiDB-lite"/>
    </source>
</evidence>
<dbReference type="InterPro" id="IPR019974">
    <property type="entry name" value="XPG_CS"/>
</dbReference>
<feature type="region of interest" description="Disordered" evidence="16">
    <location>
        <begin position="330"/>
        <end position="383"/>
    </location>
</feature>
<sequence length="383" mass="42813">MGIKGLFQLISDHAPTAIKQVEFKSLQGRKVAIDASMSLYQFLIAVRQQDGIQLQSDSGETTSHLIGMFYRTIKIVENGVKPLYVFDGTPPEMKSGELAKRLTRREDAEKVREELGETATAEDITRFEKRTVRVTREQNEEAKKLLKLMGIPYINAPGEAEAQCAALARDGKVYAAASEDMDTLTFGTPVLLRHLTASDQKKMPVTEIHLEKALTLLGLSHQEFVDLCILLGCDYCEPIRGIGKVTGFKMIQEHKSLEKIIEHLNSKPGSKIQVPEDWPYEAVRKLFLEPDVDGDSELKWNPPDEEGLVDYLVKEKGFSEERVRSGAAKLKKGIKTSPQGRLTDFFKPVAQDPAKMKEAAKRKKQATDAEKAAKKAKSLSKKR</sequence>
<organism evidence="19">
    <name type="scientific">Blastobotrys adeninivorans</name>
    <name type="common">Yeast</name>
    <name type="synonym">Arxula adeninivorans</name>
    <dbReference type="NCBI Taxonomy" id="409370"/>
    <lineage>
        <taxon>Eukaryota</taxon>
        <taxon>Fungi</taxon>
        <taxon>Dikarya</taxon>
        <taxon>Ascomycota</taxon>
        <taxon>Saccharomycotina</taxon>
        <taxon>Dipodascomycetes</taxon>
        <taxon>Dipodascales</taxon>
        <taxon>Trichomonascaceae</taxon>
        <taxon>Blastobotrys</taxon>
    </lineage>
</organism>
<comment type="similarity">
    <text evidence="14 15">Belongs to the XPG/RAD2 endonuclease family. FEN1 subfamily.</text>
</comment>
<keyword evidence="4 15" id="KW-0540">Nuclease</keyword>
<keyword evidence="10 15" id="KW-0460">Magnesium</keyword>
<evidence type="ECO:0000256" key="9">
    <source>
        <dbReference type="ARBA" id="ARBA00022839"/>
    </source>
</evidence>
<evidence type="ECO:0000256" key="2">
    <source>
        <dbReference type="ARBA" id="ARBA00022553"/>
    </source>
</evidence>
<protein>
    <recommendedName>
        <fullName evidence="15">Flap endonuclease 1</fullName>
        <shortName evidence="15">FEN-1</shortName>
        <ecNumber evidence="15">3.1.-.-</ecNumber>
    </recommendedName>
    <alternativeName>
        <fullName evidence="15">Flap structure-specific endonuclease 1</fullName>
    </alternativeName>
</protein>
<dbReference type="PhylomeDB" id="A0A060SZC7"/>
<keyword evidence="5 15" id="KW-0479">Metal-binding</keyword>
<keyword evidence="12 15" id="KW-0234">DNA repair</keyword>
<dbReference type="GO" id="GO:0017108">
    <property type="term" value="F:5'-flap endonuclease activity"/>
    <property type="evidence" value="ECO:0007669"/>
    <property type="project" value="UniProtKB-UniRule"/>
</dbReference>
<dbReference type="HAMAP" id="MF_00614">
    <property type="entry name" value="Fen"/>
    <property type="match status" value="1"/>
</dbReference>
<dbReference type="InterPro" id="IPR023426">
    <property type="entry name" value="Flap_endonuc"/>
</dbReference>
<evidence type="ECO:0000256" key="11">
    <source>
        <dbReference type="ARBA" id="ARBA00023128"/>
    </source>
</evidence>
<dbReference type="GO" id="GO:0005654">
    <property type="term" value="C:nucleoplasm"/>
    <property type="evidence" value="ECO:0007669"/>
    <property type="project" value="UniProtKB-SubCell"/>
</dbReference>
<dbReference type="GO" id="GO:0008409">
    <property type="term" value="F:5'-3' exonuclease activity"/>
    <property type="evidence" value="ECO:0007669"/>
    <property type="project" value="UniProtKB-UniRule"/>
</dbReference>
<evidence type="ECO:0000256" key="10">
    <source>
        <dbReference type="ARBA" id="ARBA00022842"/>
    </source>
</evidence>
<dbReference type="Gene3D" id="3.40.50.1010">
    <property type="entry name" value="5'-nuclease"/>
    <property type="match status" value="1"/>
</dbReference>
<comment type="subcellular location">
    <subcellularLocation>
        <location evidence="1 15">Mitochondrion</location>
    </subcellularLocation>
    <subcellularLocation>
        <location evidence="15">Nucleus</location>
        <location evidence="15">Nucleolus</location>
    </subcellularLocation>
    <subcellularLocation>
        <location evidence="15">Nucleus</location>
        <location evidence="15">Nucleoplasm</location>
    </subcellularLocation>
    <text evidence="15">Resides mostly in the nucleoli and relocalizes to the nucleoplasm upon DNA damage.</text>
</comment>
<evidence type="ECO:0000256" key="3">
    <source>
        <dbReference type="ARBA" id="ARBA00022705"/>
    </source>
</evidence>
<feature type="compositionally biased region" description="Basic and acidic residues" evidence="16">
    <location>
        <begin position="354"/>
        <end position="373"/>
    </location>
</feature>
<evidence type="ECO:0000256" key="5">
    <source>
        <dbReference type="ARBA" id="ARBA00022723"/>
    </source>
</evidence>
<evidence type="ECO:0000256" key="8">
    <source>
        <dbReference type="ARBA" id="ARBA00022801"/>
    </source>
</evidence>
<dbReference type="PANTHER" id="PTHR11081:SF9">
    <property type="entry name" value="FLAP ENDONUCLEASE 1"/>
    <property type="match status" value="1"/>
</dbReference>
<evidence type="ECO:0000256" key="6">
    <source>
        <dbReference type="ARBA" id="ARBA00022759"/>
    </source>
</evidence>
<dbReference type="PROSITE" id="PS00842">
    <property type="entry name" value="XPG_2"/>
    <property type="match status" value="1"/>
</dbReference>
<dbReference type="InterPro" id="IPR036279">
    <property type="entry name" value="5-3_exonuclease_C_sf"/>
</dbReference>
<comment type="function">
    <text evidence="15">Structure-specific nuclease with 5'-flap endonuclease and 5'-3' exonuclease activities involved in DNA replication and repair. During DNA replication, cleaves the 5'-overhanging flap structure that is generated by displacement synthesis when DNA polymerase encounters the 5'-end of a downstream Okazaki fragment. It enters the flap from the 5'-end and then tracks to cleave the flap base, leaving a nick for ligation. Also involved in the long patch base excision repair (LP-BER) pathway, by cleaving within the apurinic/apyrimidinic (AP) site-terminated flap. Acts as a genome stabilization factor that prevents flaps from equilibrating into structures that lead to duplications and deletions. Also possesses 5'-3' exonuclease activity on nicked or gapped double-stranded DNA, and exhibits RNase H activity. Also involved in replication and repair of rDNA and in repairing mitochondrial DNA.</text>
</comment>
<dbReference type="FunFam" id="1.10.150.20:FF:000009">
    <property type="entry name" value="Flap endonuclease 1"/>
    <property type="match status" value="1"/>
</dbReference>
<dbReference type="SMART" id="SM00484">
    <property type="entry name" value="XPGI"/>
    <property type="match status" value="1"/>
</dbReference>
<dbReference type="GO" id="GO:0003677">
    <property type="term" value="F:DNA binding"/>
    <property type="evidence" value="ECO:0007669"/>
    <property type="project" value="UniProtKB-UniRule"/>
</dbReference>
<comment type="cofactor">
    <cofactor evidence="15">
        <name>Mg(2+)</name>
        <dbReference type="ChEBI" id="CHEBI:18420"/>
    </cofactor>
    <text evidence="15">Binds 2 magnesium ions per subunit. They probably participate in the reaction catalyzed by the enzyme. May bind an additional third magnesium ion after substrate binding.</text>
</comment>
<dbReference type="GO" id="GO:0006284">
    <property type="term" value="P:base-excision repair"/>
    <property type="evidence" value="ECO:0007669"/>
    <property type="project" value="UniProtKB-UniRule"/>
</dbReference>
<dbReference type="Pfam" id="PF00867">
    <property type="entry name" value="XPG_I"/>
    <property type="match status" value="1"/>
</dbReference>
<dbReference type="InterPro" id="IPR006086">
    <property type="entry name" value="XPG-I_dom"/>
</dbReference>
<evidence type="ECO:0000259" key="17">
    <source>
        <dbReference type="SMART" id="SM00484"/>
    </source>
</evidence>
<dbReference type="SUPFAM" id="SSF47807">
    <property type="entry name" value="5' to 3' exonuclease, C-terminal subdomain"/>
    <property type="match status" value="1"/>
</dbReference>
<dbReference type="EC" id="3.1.-.-" evidence="15"/>
<reference evidence="19" key="1">
    <citation type="submission" date="2014-02" db="EMBL/GenBank/DDBJ databases">
        <authorList>
            <person name="Genoscope - CEA"/>
        </authorList>
    </citation>
    <scope>NUCLEOTIDE SEQUENCE</scope>
    <source>
        <strain evidence="19">LS3</strain>
    </source>
</reference>
<evidence type="ECO:0000256" key="12">
    <source>
        <dbReference type="ARBA" id="ARBA00023204"/>
    </source>
</evidence>
<evidence type="ECO:0000256" key="13">
    <source>
        <dbReference type="ARBA" id="ARBA00023242"/>
    </source>
</evidence>
<feature type="domain" description="XPG-I" evidence="17">
    <location>
        <begin position="147"/>
        <end position="219"/>
    </location>
</feature>
<dbReference type="FunFam" id="3.40.50.1010:FF:000003">
    <property type="entry name" value="Flap endonuclease 1"/>
    <property type="match status" value="1"/>
</dbReference>
<evidence type="ECO:0000313" key="19">
    <source>
        <dbReference type="EMBL" id="CDP33879.1"/>
    </source>
</evidence>
<keyword evidence="11 15" id="KW-0496">Mitochondrion</keyword>
<keyword evidence="9 15" id="KW-0269">Exonuclease</keyword>
<dbReference type="InterPro" id="IPR029060">
    <property type="entry name" value="PIN-like_dom_sf"/>
</dbReference>
<dbReference type="PRINTS" id="PR00853">
    <property type="entry name" value="XPGRADSUPER"/>
</dbReference>
<evidence type="ECO:0000256" key="1">
    <source>
        <dbReference type="ARBA" id="ARBA00004173"/>
    </source>
</evidence>
<dbReference type="InterPro" id="IPR006085">
    <property type="entry name" value="XPG_DNA_repair_N"/>
</dbReference>
<evidence type="ECO:0000256" key="14">
    <source>
        <dbReference type="ARBA" id="ARBA00034726"/>
    </source>
</evidence>
<dbReference type="AlphaFoldDB" id="A0A060SZC7"/>
<dbReference type="InterPro" id="IPR006084">
    <property type="entry name" value="XPG/Rad2"/>
</dbReference>
<gene>
    <name evidence="19" type="ORF">GNLVRS02_ARAD1A19558g</name>
</gene>
<dbReference type="InterPro" id="IPR008918">
    <property type="entry name" value="HhH2"/>
</dbReference>
<reference evidence="19" key="2">
    <citation type="submission" date="2014-06" db="EMBL/GenBank/DDBJ databases">
        <title>The complete genome of Blastobotrys (Arxula) adeninivorans LS3 - a yeast of biotechnological interest.</title>
        <authorList>
            <person name="Kunze G."/>
            <person name="Gaillardin C."/>
            <person name="Czernicka M."/>
            <person name="Durrens P."/>
            <person name="Martin T."/>
            <person name="Boer E."/>
            <person name="Gabaldon T."/>
            <person name="Cruz J."/>
            <person name="Talla E."/>
            <person name="Marck C."/>
            <person name="Goffeau A."/>
            <person name="Barbe V."/>
            <person name="Baret P."/>
            <person name="Baronian K."/>
            <person name="Beier S."/>
            <person name="Bleykasten C."/>
            <person name="Bode R."/>
            <person name="Casaregola S."/>
            <person name="Despons L."/>
            <person name="Fairhead C."/>
            <person name="Giersberg M."/>
            <person name="Gierski P."/>
            <person name="Hahnel U."/>
            <person name="Hartmann A."/>
            <person name="Jankowska D."/>
            <person name="Jubin C."/>
            <person name="Jung P."/>
            <person name="Lafontaine I."/>
            <person name="Leh-Louis V."/>
            <person name="Lemaire M."/>
            <person name="Marcet-Houben M."/>
            <person name="Mascher M."/>
            <person name="Morel G."/>
            <person name="Richard G.-F."/>
            <person name="Riechen J."/>
            <person name="Sacerdot C."/>
            <person name="Sarkar A."/>
            <person name="Savel G."/>
            <person name="Schacherer J."/>
            <person name="Sherman D."/>
            <person name="Straub M.-L."/>
            <person name="Stein N."/>
            <person name="Thierry A."/>
            <person name="Trautwein-Schult A."/>
            <person name="Westhof E."/>
            <person name="Worch S."/>
            <person name="Dujon B."/>
            <person name="Souciet J.-L."/>
            <person name="Wincker P."/>
            <person name="Scholz U."/>
            <person name="Neuveglise N."/>
        </authorList>
    </citation>
    <scope>NUCLEOTIDE SEQUENCE</scope>
    <source>
        <strain evidence="19">LS3</strain>
    </source>
</reference>
<keyword evidence="13 15" id="KW-0539">Nucleus</keyword>
<keyword evidence="8 15" id="KW-0378">Hydrolase</keyword>
<dbReference type="CDD" id="cd09907">
    <property type="entry name" value="H3TH_FEN1-Euk"/>
    <property type="match status" value="1"/>
</dbReference>
<feature type="compositionally biased region" description="Basic residues" evidence="16">
    <location>
        <begin position="374"/>
        <end position="383"/>
    </location>
</feature>
<dbReference type="GO" id="GO:0005739">
    <property type="term" value="C:mitochondrion"/>
    <property type="evidence" value="ECO:0007669"/>
    <property type="project" value="UniProtKB-SubCell"/>
</dbReference>
<name>A0A060SZC7_BLAAD</name>
<dbReference type="Pfam" id="PF00752">
    <property type="entry name" value="XPG_N"/>
    <property type="match status" value="1"/>
</dbReference>
<accession>A0A060SZC7</accession>
<keyword evidence="2 15" id="KW-0597">Phosphoprotein</keyword>
<proteinExistence type="inferred from homology"/>
<dbReference type="GO" id="GO:0005730">
    <property type="term" value="C:nucleolus"/>
    <property type="evidence" value="ECO:0007669"/>
    <property type="project" value="UniProtKB-SubCell"/>
</dbReference>
<dbReference type="SMART" id="SM00485">
    <property type="entry name" value="XPGN"/>
    <property type="match status" value="1"/>
</dbReference>
<keyword evidence="3 15" id="KW-0235">DNA replication</keyword>
<evidence type="ECO:0000256" key="4">
    <source>
        <dbReference type="ARBA" id="ARBA00022722"/>
    </source>
</evidence>
<dbReference type="GO" id="GO:0043137">
    <property type="term" value="P:DNA replication, removal of RNA primer"/>
    <property type="evidence" value="ECO:0007669"/>
    <property type="project" value="UniProtKB-UniRule"/>
</dbReference>
<dbReference type="PANTHER" id="PTHR11081">
    <property type="entry name" value="FLAP ENDONUCLEASE FAMILY MEMBER"/>
    <property type="match status" value="1"/>
</dbReference>
<dbReference type="Gene3D" id="1.10.150.20">
    <property type="entry name" value="5' to 3' exonuclease, C-terminal subdomain"/>
    <property type="match status" value="1"/>
</dbReference>
<keyword evidence="6 15" id="KW-0255">Endonuclease</keyword>
<dbReference type="GO" id="GO:0000287">
    <property type="term" value="F:magnesium ion binding"/>
    <property type="evidence" value="ECO:0007669"/>
    <property type="project" value="UniProtKB-UniRule"/>
</dbReference>
<evidence type="ECO:0000256" key="7">
    <source>
        <dbReference type="ARBA" id="ARBA00022763"/>
    </source>
</evidence>
<dbReference type="PROSITE" id="PS00841">
    <property type="entry name" value="XPG_1"/>
    <property type="match status" value="1"/>
</dbReference>
<evidence type="ECO:0000259" key="18">
    <source>
        <dbReference type="SMART" id="SM00485"/>
    </source>
</evidence>
<dbReference type="SUPFAM" id="SSF88723">
    <property type="entry name" value="PIN domain-like"/>
    <property type="match status" value="1"/>
</dbReference>
<feature type="domain" description="XPG N-terminal" evidence="18">
    <location>
        <begin position="1"/>
        <end position="108"/>
    </location>
</feature>
<dbReference type="EMBL" id="HG937691">
    <property type="protein sequence ID" value="CDP33879.1"/>
    <property type="molecule type" value="Genomic_DNA"/>
</dbReference>